<protein>
    <submittedName>
        <fullName evidence="1">Uncharacterized protein</fullName>
    </submittedName>
</protein>
<reference evidence="2" key="1">
    <citation type="journal article" date="2019" name="Int. J. Syst. Evol. Microbiol.">
        <title>The Global Catalogue of Microorganisms (GCM) 10K type strain sequencing project: providing services to taxonomists for standard genome sequencing and annotation.</title>
        <authorList>
            <consortium name="The Broad Institute Genomics Platform"/>
            <consortium name="The Broad Institute Genome Sequencing Center for Infectious Disease"/>
            <person name="Wu L."/>
            <person name="Ma J."/>
        </authorList>
    </citation>
    <scope>NUCLEOTIDE SEQUENCE [LARGE SCALE GENOMIC DNA]</scope>
    <source>
        <strain evidence="2">KACC 11904</strain>
    </source>
</reference>
<dbReference type="EMBL" id="JBHSMJ010000040">
    <property type="protein sequence ID" value="MFC5452083.1"/>
    <property type="molecule type" value="Genomic_DNA"/>
</dbReference>
<sequence>MWAYQAWSRLFTRRRTWTCGKAQKATALAECGVNLTKTPVLQIEFGEGKGKLLLSQLLTDGRLADGYGADGLHGVRRTRLRSSLWLAAEYNHPAPCSG</sequence>
<gene>
    <name evidence="1" type="ORF">ACFPOG_28145</name>
</gene>
<evidence type="ECO:0000313" key="2">
    <source>
        <dbReference type="Proteomes" id="UP001596044"/>
    </source>
</evidence>
<organism evidence="1 2">
    <name type="scientific">Paenibacillus aestuarii</name>
    <dbReference type="NCBI Taxonomy" id="516965"/>
    <lineage>
        <taxon>Bacteria</taxon>
        <taxon>Bacillati</taxon>
        <taxon>Bacillota</taxon>
        <taxon>Bacilli</taxon>
        <taxon>Bacillales</taxon>
        <taxon>Paenibacillaceae</taxon>
        <taxon>Paenibacillus</taxon>
    </lineage>
</organism>
<accession>A0ABW0KF67</accession>
<comment type="caution">
    <text evidence="1">The sequence shown here is derived from an EMBL/GenBank/DDBJ whole genome shotgun (WGS) entry which is preliminary data.</text>
</comment>
<evidence type="ECO:0000313" key="1">
    <source>
        <dbReference type="EMBL" id="MFC5452083.1"/>
    </source>
</evidence>
<dbReference type="RefSeq" id="WP_270881057.1">
    <property type="nucleotide sequence ID" value="NZ_JAQFVF010000044.1"/>
</dbReference>
<proteinExistence type="predicted"/>
<keyword evidence="2" id="KW-1185">Reference proteome</keyword>
<dbReference type="Proteomes" id="UP001596044">
    <property type="component" value="Unassembled WGS sequence"/>
</dbReference>
<name>A0ABW0KF67_9BACL</name>